<evidence type="ECO:0000256" key="3">
    <source>
        <dbReference type="PIRSR" id="PIRSR005902-1"/>
    </source>
</evidence>
<evidence type="ECO:0000313" key="5">
    <source>
        <dbReference type="Proteomes" id="UP000321822"/>
    </source>
</evidence>
<dbReference type="PANTHER" id="PTHR46124:SF3">
    <property type="entry name" value="HYDROLASE"/>
    <property type="match status" value="1"/>
</dbReference>
<organism evidence="4 5">
    <name type="scientific">Colwellia demingiae</name>
    <dbReference type="NCBI Taxonomy" id="89401"/>
    <lineage>
        <taxon>Bacteria</taxon>
        <taxon>Pseudomonadati</taxon>
        <taxon>Pseudomonadota</taxon>
        <taxon>Gammaproteobacteria</taxon>
        <taxon>Alteromonadales</taxon>
        <taxon>Colwelliaceae</taxon>
        <taxon>Colwellia</taxon>
    </lineage>
</organism>
<accession>A0A5C6QME2</accession>
<keyword evidence="5" id="KW-1185">Reference proteome</keyword>
<comment type="caution">
    <text evidence="4">The sequence shown here is derived from an EMBL/GenBank/DDBJ whole genome shotgun (WGS) entry which is preliminary data.</text>
</comment>
<dbReference type="GO" id="GO:0016788">
    <property type="term" value="F:hydrolase activity, acting on ester bonds"/>
    <property type="evidence" value="ECO:0007669"/>
    <property type="project" value="InterPro"/>
</dbReference>
<dbReference type="OrthoDB" id="9810005at2"/>
<keyword evidence="3" id="KW-0479">Metal-binding</keyword>
<dbReference type="Proteomes" id="UP000321822">
    <property type="component" value="Unassembled WGS sequence"/>
</dbReference>
<evidence type="ECO:0000256" key="2">
    <source>
        <dbReference type="ARBA" id="ARBA00022801"/>
    </source>
</evidence>
<name>A0A5C6QME2_9GAMM</name>
<feature type="binding site" evidence="3">
    <location>
        <position position="177"/>
    </location>
    <ligand>
        <name>a divalent metal cation</name>
        <dbReference type="ChEBI" id="CHEBI:60240"/>
        <label>2</label>
    </ligand>
</feature>
<feature type="binding site" evidence="3">
    <location>
        <position position="153"/>
    </location>
    <ligand>
        <name>a divalent metal cation</name>
        <dbReference type="ChEBI" id="CHEBI:60240"/>
        <label>2</label>
    </ligand>
</feature>
<feature type="binding site" evidence="3">
    <location>
        <position position="227"/>
    </location>
    <ligand>
        <name>a divalent metal cation</name>
        <dbReference type="ChEBI" id="CHEBI:60240"/>
        <label>1</label>
    </ligand>
</feature>
<comment type="similarity">
    <text evidence="1">Belongs to the metallo-dependent hydrolases superfamily. TatD-type hydrolase family.</text>
</comment>
<dbReference type="PROSITE" id="PS01091">
    <property type="entry name" value="TATD_3"/>
    <property type="match status" value="1"/>
</dbReference>
<dbReference type="InterPro" id="IPR032466">
    <property type="entry name" value="Metal_Hydrolase"/>
</dbReference>
<proteinExistence type="inferred from homology"/>
<dbReference type="Pfam" id="PF01026">
    <property type="entry name" value="TatD_DNase"/>
    <property type="match status" value="1"/>
</dbReference>
<evidence type="ECO:0000256" key="1">
    <source>
        <dbReference type="ARBA" id="ARBA00009275"/>
    </source>
</evidence>
<sequence>MQFTDSHCHLDDIAFSEQLPALLSQCQQLAINRIIVPSISPDNFTQVLSLAKRYSGNLTGPLKDNPIKIYPCLGIHPWFLQKLNDSHLEQLNDAVIKARDKIIAIGEIGIDGAIAKNAAAHGQTPEDNLHHQQHFFDYQLNLAKQQDLPVIVHHRQSHDKIMPFLKRYQLERKGIIHGFSGSYQQAKGYIDLGFKLGVGSTITYSRAKKTINTLKRLPLESLVLETDAPSMPLSREVTAKDVLTSNQGTEQENIDEIASSPANSPANSPINLIKIFEVLSSIRPESLEEIANQLEHNIEQIFFI</sequence>
<protein>
    <submittedName>
        <fullName evidence="4">TatD family deoxyribonuclease</fullName>
    </submittedName>
</protein>
<feature type="binding site" evidence="3">
    <location>
        <position position="9"/>
    </location>
    <ligand>
        <name>a divalent metal cation</name>
        <dbReference type="ChEBI" id="CHEBI:60240"/>
        <label>1</label>
    </ligand>
</feature>
<dbReference type="SUPFAM" id="SSF51556">
    <property type="entry name" value="Metallo-dependent hydrolases"/>
    <property type="match status" value="1"/>
</dbReference>
<dbReference type="CDD" id="cd01310">
    <property type="entry name" value="TatD_DNAse"/>
    <property type="match status" value="1"/>
</dbReference>
<dbReference type="Gene3D" id="3.20.20.140">
    <property type="entry name" value="Metal-dependent hydrolases"/>
    <property type="match status" value="1"/>
</dbReference>
<evidence type="ECO:0000313" key="4">
    <source>
        <dbReference type="EMBL" id="TWX69937.1"/>
    </source>
</evidence>
<gene>
    <name evidence="4" type="ORF">ESZ36_07855</name>
</gene>
<dbReference type="InterPro" id="IPR001130">
    <property type="entry name" value="TatD-like"/>
</dbReference>
<reference evidence="4 5" key="1">
    <citation type="submission" date="2019-07" db="EMBL/GenBank/DDBJ databases">
        <title>Genomes of sea-ice associated Colwellia species.</title>
        <authorList>
            <person name="Bowman J.P."/>
        </authorList>
    </citation>
    <scope>NUCLEOTIDE SEQUENCE [LARGE SCALE GENOMIC DNA]</scope>
    <source>
        <strain evidence="4 5">ACAM 459</strain>
    </source>
</reference>
<dbReference type="InterPro" id="IPR018228">
    <property type="entry name" value="DNase_TatD-rel_CS"/>
</dbReference>
<feature type="binding site" evidence="3">
    <location>
        <position position="107"/>
    </location>
    <ligand>
        <name>a divalent metal cation</name>
        <dbReference type="ChEBI" id="CHEBI:60240"/>
        <label>1</label>
    </ligand>
</feature>
<dbReference type="PANTHER" id="PTHR46124">
    <property type="entry name" value="D-AMINOACYL-TRNA DEACYLASE"/>
    <property type="match status" value="1"/>
</dbReference>
<dbReference type="EMBL" id="VOLT01000003">
    <property type="protein sequence ID" value="TWX69937.1"/>
    <property type="molecule type" value="Genomic_DNA"/>
</dbReference>
<keyword evidence="2" id="KW-0378">Hydrolase</keyword>
<dbReference type="GO" id="GO:0005829">
    <property type="term" value="C:cytosol"/>
    <property type="evidence" value="ECO:0007669"/>
    <property type="project" value="TreeGrafter"/>
</dbReference>
<feature type="binding site" evidence="3">
    <location>
        <position position="7"/>
    </location>
    <ligand>
        <name>a divalent metal cation</name>
        <dbReference type="ChEBI" id="CHEBI:60240"/>
        <label>1</label>
    </ligand>
</feature>
<dbReference type="GO" id="GO:0046872">
    <property type="term" value="F:metal ion binding"/>
    <property type="evidence" value="ECO:0007669"/>
    <property type="project" value="UniProtKB-KW"/>
</dbReference>
<dbReference type="PIRSF" id="PIRSF005902">
    <property type="entry name" value="DNase_TatD"/>
    <property type="match status" value="1"/>
</dbReference>
<dbReference type="AlphaFoldDB" id="A0A5C6QME2"/>